<dbReference type="Gene3D" id="3.30.70.270">
    <property type="match status" value="1"/>
</dbReference>
<dbReference type="SUPFAM" id="SSF55073">
    <property type="entry name" value="Nucleotide cyclase"/>
    <property type="match status" value="1"/>
</dbReference>
<dbReference type="InterPro" id="IPR043128">
    <property type="entry name" value="Rev_trsase/Diguanyl_cyclase"/>
</dbReference>
<feature type="domain" description="GGDEF" evidence="1">
    <location>
        <begin position="608"/>
        <end position="735"/>
    </location>
</feature>
<dbReference type="InterPro" id="IPR003018">
    <property type="entry name" value="GAF"/>
</dbReference>
<dbReference type="NCBIfam" id="TIGR00254">
    <property type="entry name" value="GGDEF"/>
    <property type="match status" value="1"/>
</dbReference>
<dbReference type="RefSeq" id="WP_003322742.1">
    <property type="nucleotide sequence ID" value="NZ_ALPT02000053.1"/>
</dbReference>
<dbReference type="InterPro" id="IPR029787">
    <property type="entry name" value="Nucleotide_cyclase"/>
</dbReference>
<dbReference type="Pfam" id="PF00990">
    <property type="entry name" value="GGDEF"/>
    <property type="match status" value="1"/>
</dbReference>
<protein>
    <recommendedName>
        <fullName evidence="1">GGDEF domain-containing protein</fullName>
    </recommendedName>
</protein>
<comment type="caution">
    <text evidence="2">The sequence shown here is derived from an EMBL/GenBank/DDBJ whole genome shotgun (WGS) entry which is preliminary data.</text>
</comment>
<dbReference type="AlphaFoldDB" id="A0A4S4K0A9"/>
<sequence>MNVAIKVNEQATSEEYQFFMKILNQLHTQTQSLTESIAFLLGNQVDTKLAYFHGFDSEMEEYIHKKCQQLIQKKQLYAKDEKYDYYAEETFLAGEGMYFFVVSPSEERPLKDKHEMMSRLKVKINNDDKNDDFFKLCTTNILKKTNFHINWTAISKALVELVNDTYKEELCVTVLENVNDELMVLVSSNDVFKNEVNWNNELVINPQKGVFHSKLVNGSEHQHFTFIPIEKEETLLGYILFGYSLPAKQPYGDGLFDDLIALFIQGYELEKAQHQSRNQDLLLQVTKKLHSSMNIGDVLSEIIDVIQEVFVGFKVKVMLSHEWNGDESMKVYLLDYRDNGDNPTIEKVYLTGKIEIAISEERQIRTLYAPLHGRQGVYGVLEIAAPQNRLFTKSELSFIELLADIGGNALENAELYQQSQKLIYDLQLINQTSKEINSNLKLVDTVEFIRKQIIESFHAEEVGILLVNQAEEFTLIKGSTEYFQQNGIQPEINHLLERVKFEMDSIYIGKAENDQSLQYFFYQSILAIPMMRKKKLEGIFLVMHHQPFHFNFDDFKLLQAIIQHCTLAFSNSIIHEELERLVITDHLTELYSRSYLDGQVQKSFQTDQRGSFLLLDIDNFKQVNDTFGHQVGDEILVQVGKVLKDKTRDRDIVARWGGEELAVYLPKVTKETGYLIAQRIVKAIAGATRPKVTVSCGISYWEIETTGLITLKELVDKADKALYMAKNSGKNQAVI</sequence>
<dbReference type="PANTHER" id="PTHR45138">
    <property type="entry name" value="REGULATORY COMPONENTS OF SENSORY TRANSDUCTION SYSTEM"/>
    <property type="match status" value="1"/>
</dbReference>
<evidence type="ECO:0000313" key="2">
    <source>
        <dbReference type="EMBL" id="THG91026.1"/>
    </source>
</evidence>
<evidence type="ECO:0000259" key="1">
    <source>
        <dbReference type="PROSITE" id="PS50887"/>
    </source>
</evidence>
<dbReference type="SMART" id="SM00065">
    <property type="entry name" value="GAF"/>
    <property type="match status" value="2"/>
</dbReference>
<dbReference type="InterPro" id="IPR050469">
    <property type="entry name" value="Diguanylate_Cyclase"/>
</dbReference>
<name>A0A4S4K0A9_ALKAL</name>
<dbReference type="EMBL" id="JALP01000096">
    <property type="protein sequence ID" value="THG91026.1"/>
    <property type="molecule type" value="Genomic_DNA"/>
</dbReference>
<proteinExistence type="predicted"/>
<dbReference type="GO" id="GO:0005886">
    <property type="term" value="C:plasma membrane"/>
    <property type="evidence" value="ECO:0007669"/>
    <property type="project" value="TreeGrafter"/>
</dbReference>
<dbReference type="GO" id="GO:0043709">
    <property type="term" value="P:cell adhesion involved in single-species biofilm formation"/>
    <property type="evidence" value="ECO:0007669"/>
    <property type="project" value="TreeGrafter"/>
</dbReference>
<dbReference type="GO" id="GO:1902201">
    <property type="term" value="P:negative regulation of bacterial-type flagellum-dependent cell motility"/>
    <property type="evidence" value="ECO:0007669"/>
    <property type="project" value="TreeGrafter"/>
</dbReference>
<organism evidence="2 3">
    <name type="scientific">Alkalihalobacillus alcalophilus ATCC 27647 = CGMCC 1.3604</name>
    <dbReference type="NCBI Taxonomy" id="1218173"/>
    <lineage>
        <taxon>Bacteria</taxon>
        <taxon>Bacillati</taxon>
        <taxon>Bacillota</taxon>
        <taxon>Bacilli</taxon>
        <taxon>Bacillales</taxon>
        <taxon>Bacillaceae</taxon>
        <taxon>Alkalihalobacillus</taxon>
    </lineage>
</organism>
<dbReference type="GO" id="GO:0052621">
    <property type="term" value="F:diguanylate cyclase activity"/>
    <property type="evidence" value="ECO:0007669"/>
    <property type="project" value="TreeGrafter"/>
</dbReference>
<dbReference type="SMART" id="SM00267">
    <property type="entry name" value="GGDEF"/>
    <property type="match status" value="1"/>
</dbReference>
<dbReference type="FunFam" id="3.30.70.270:FF:000001">
    <property type="entry name" value="Diguanylate cyclase domain protein"/>
    <property type="match status" value="1"/>
</dbReference>
<dbReference type="CDD" id="cd01949">
    <property type="entry name" value="GGDEF"/>
    <property type="match status" value="1"/>
</dbReference>
<dbReference type="Proteomes" id="UP000297014">
    <property type="component" value="Unassembled WGS sequence"/>
</dbReference>
<dbReference type="PROSITE" id="PS50887">
    <property type="entry name" value="GGDEF"/>
    <property type="match status" value="1"/>
</dbReference>
<accession>A0A4S4K0A9</accession>
<dbReference type="Gene3D" id="3.30.450.40">
    <property type="match status" value="2"/>
</dbReference>
<dbReference type="InterPro" id="IPR029016">
    <property type="entry name" value="GAF-like_dom_sf"/>
</dbReference>
<dbReference type="PANTHER" id="PTHR45138:SF9">
    <property type="entry name" value="DIGUANYLATE CYCLASE DGCM-RELATED"/>
    <property type="match status" value="1"/>
</dbReference>
<dbReference type="InterPro" id="IPR000160">
    <property type="entry name" value="GGDEF_dom"/>
</dbReference>
<gene>
    <name evidence="2" type="ORF">AJ85_07580</name>
</gene>
<dbReference type="SUPFAM" id="SSF55781">
    <property type="entry name" value="GAF domain-like"/>
    <property type="match status" value="2"/>
</dbReference>
<evidence type="ECO:0000313" key="3">
    <source>
        <dbReference type="Proteomes" id="UP000297014"/>
    </source>
</evidence>
<dbReference type="OrthoDB" id="9759607at2"/>
<reference evidence="2 3" key="1">
    <citation type="submission" date="2014-01" db="EMBL/GenBank/DDBJ databases">
        <title>Draft genome sequencing of Bacillus alcalophilus CGMCC 1.3604.</title>
        <authorList>
            <person name="Yang J."/>
            <person name="Diao L."/>
            <person name="Yang S."/>
        </authorList>
    </citation>
    <scope>NUCLEOTIDE SEQUENCE [LARGE SCALE GENOMIC DNA]</scope>
    <source>
        <strain evidence="2 3">CGMCC 1.3604</strain>
    </source>
</reference>